<evidence type="ECO:0000313" key="1">
    <source>
        <dbReference type="EMBL" id="GGF88028.1"/>
    </source>
</evidence>
<keyword evidence="2" id="KW-1185">Reference proteome</keyword>
<accession>A0A917CHK2</accession>
<protein>
    <submittedName>
        <fullName evidence="1">4-oxalocrotonate tautomerase</fullName>
    </submittedName>
</protein>
<dbReference type="InterPro" id="IPR014347">
    <property type="entry name" value="Tautomerase/MIF_sf"/>
</dbReference>
<name>A0A917CHK2_9HYPH</name>
<dbReference type="Gene3D" id="3.30.429.10">
    <property type="entry name" value="Macrophage Migration Inhibitory Factor"/>
    <property type="match status" value="2"/>
</dbReference>
<organism evidence="1 2">
    <name type="scientific">Azorhizobium oxalatiphilum</name>
    <dbReference type="NCBI Taxonomy" id="980631"/>
    <lineage>
        <taxon>Bacteria</taxon>
        <taxon>Pseudomonadati</taxon>
        <taxon>Pseudomonadota</taxon>
        <taxon>Alphaproteobacteria</taxon>
        <taxon>Hyphomicrobiales</taxon>
        <taxon>Xanthobacteraceae</taxon>
        <taxon>Azorhizobium</taxon>
    </lineage>
</organism>
<dbReference type="AlphaFoldDB" id="A0A917CHK2"/>
<dbReference type="RefSeq" id="WP_188584069.1">
    <property type="nucleotide sequence ID" value="NZ_BMCT01000012.1"/>
</dbReference>
<dbReference type="SUPFAM" id="SSF55331">
    <property type="entry name" value="Tautomerase/MIF"/>
    <property type="match status" value="1"/>
</dbReference>
<proteinExistence type="predicted"/>
<evidence type="ECO:0000313" key="2">
    <source>
        <dbReference type="Proteomes" id="UP000606044"/>
    </source>
</evidence>
<dbReference type="PANTHER" id="PTHR35530:SF1">
    <property type="entry name" value="2-HYDROXYMUCONATE TAUTOMERASE"/>
    <property type="match status" value="1"/>
</dbReference>
<dbReference type="Proteomes" id="UP000606044">
    <property type="component" value="Unassembled WGS sequence"/>
</dbReference>
<dbReference type="EMBL" id="BMCT01000012">
    <property type="protein sequence ID" value="GGF88028.1"/>
    <property type="molecule type" value="Genomic_DNA"/>
</dbReference>
<reference evidence="1" key="1">
    <citation type="journal article" date="2014" name="Int. J. Syst. Evol. Microbiol.">
        <title>Complete genome sequence of Corynebacterium casei LMG S-19264T (=DSM 44701T), isolated from a smear-ripened cheese.</title>
        <authorList>
            <consortium name="US DOE Joint Genome Institute (JGI-PGF)"/>
            <person name="Walter F."/>
            <person name="Albersmeier A."/>
            <person name="Kalinowski J."/>
            <person name="Ruckert C."/>
        </authorList>
    </citation>
    <scope>NUCLEOTIDE SEQUENCE</scope>
    <source>
        <strain evidence="1">CCM 7897</strain>
    </source>
</reference>
<comment type="caution">
    <text evidence="1">The sequence shown here is derived from an EMBL/GenBank/DDBJ whole genome shotgun (WGS) entry which is preliminary data.</text>
</comment>
<sequence length="134" mass="14451">MPILNVKISASRPVDVPQVAATLSQLTHQILHKDPNLTAVAIDLVPPAQWFIAGTSLAEAGVASFWLDIVAVDGTNTKDEKAAYVAAVFEAMSALIGPLHTESYVLVREVKADAYGYGGLTQERRYVERKMKAA</sequence>
<gene>
    <name evidence="1" type="ORF">GCM10007301_54950</name>
</gene>
<reference evidence="1" key="2">
    <citation type="submission" date="2020-09" db="EMBL/GenBank/DDBJ databases">
        <authorList>
            <person name="Sun Q."/>
            <person name="Sedlacek I."/>
        </authorList>
    </citation>
    <scope>NUCLEOTIDE SEQUENCE</scope>
    <source>
        <strain evidence="1">CCM 7897</strain>
    </source>
</reference>
<dbReference type="PANTHER" id="PTHR35530">
    <property type="entry name" value="TAUTOMERASE-RELATED"/>
    <property type="match status" value="1"/>
</dbReference>